<evidence type="ECO:0000256" key="4">
    <source>
        <dbReference type="ARBA" id="ARBA00022679"/>
    </source>
</evidence>
<dbReference type="PANTHER" id="PTHR43179:SF12">
    <property type="entry name" value="GALACTOFURANOSYLTRANSFERASE GLFT2"/>
    <property type="match status" value="1"/>
</dbReference>
<evidence type="ECO:0000256" key="2">
    <source>
        <dbReference type="ARBA" id="ARBA00006739"/>
    </source>
</evidence>
<dbReference type="RefSeq" id="WP_100204145.1">
    <property type="nucleotide sequence ID" value="NZ_PGGW01000067.1"/>
</dbReference>
<dbReference type="EMBL" id="PGGW01000067">
    <property type="protein sequence ID" value="PJE94889.1"/>
    <property type="molecule type" value="Genomic_DNA"/>
</dbReference>
<evidence type="ECO:0000256" key="3">
    <source>
        <dbReference type="ARBA" id="ARBA00022676"/>
    </source>
</evidence>
<proteinExistence type="inferred from homology"/>
<keyword evidence="7" id="KW-1185">Reference proteome</keyword>
<evidence type="ECO:0000313" key="6">
    <source>
        <dbReference type="EMBL" id="PJE94889.1"/>
    </source>
</evidence>
<dbReference type="InterPro" id="IPR029044">
    <property type="entry name" value="Nucleotide-diphossugar_trans"/>
</dbReference>
<feature type="domain" description="Glycosyltransferase 2-like" evidence="5">
    <location>
        <begin position="24"/>
        <end position="189"/>
    </location>
</feature>
<comment type="caution">
    <text evidence="6">The sequence shown here is derived from an EMBL/GenBank/DDBJ whole genome shotgun (WGS) entry which is preliminary data.</text>
</comment>
<dbReference type="SUPFAM" id="SSF53448">
    <property type="entry name" value="Nucleotide-diphospho-sugar transferases"/>
    <property type="match status" value="1"/>
</dbReference>
<comment type="pathway">
    <text evidence="1">Cell wall biogenesis; cell wall polysaccharide biosynthesis.</text>
</comment>
<sequence>MTDTTTDTADAAGTPRGQTRRGISVVVPVKGRVELMGRLLESLATAVSRCTEPAEVIVVDDSPRPEADRHRENCRRHGARYVEGPAHVGTKRNFGTRLAQYDLVCFVDSDCRADPELLDRHVKALRDAPPQVAAIAGPGILAEGDTAVFRVMRRSWLLNGHHEDPVRYERLTSGATCNLAVRREVFEKVGGFPEDSPHPTGGEDIELGLRLTAGGYVTACEAGAVVLHDSVGTDALGAVCRRLLSYGLSEQWLSVTHPERRRFMLNKISVVAAASLAALAARRRSRGRSLLAVPAVAGLLVARQVGPLLGEDRTPRALADSVACALLEWLFDAGAVAGAVRYRSPALLFGGFEWPDDSAYLRSEEK</sequence>
<dbReference type="GO" id="GO:0016757">
    <property type="term" value="F:glycosyltransferase activity"/>
    <property type="evidence" value="ECO:0007669"/>
    <property type="project" value="UniProtKB-KW"/>
</dbReference>
<name>A0A2M8LSI5_9ACTN</name>
<accession>A0A2M8LSI5</accession>
<evidence type="ECO:0000259" key="5">
    <source>
        <dbReference type="Pfam" id="PF00535"/>
    </source>
</evidence>
<dbReference type="Gene3D" id="3.90.550.10">
    <property type="entry name" value="Spore Coat Polysaccharide Biosynthesis Protein SpsA, Chain A"/>
    <property type="match status" value="1"/>
</dbReference>
<keyword evidence="3" id="KW-0328">Glycosyltransferase</keyword>
<dbReference type="PANTHER" id="PTHR43179">
    <property type="entry name" value="RHAMNOSYLTRANSFERASE WBBL"/>
    <property type="match status" value="1"/>
</dbReference>
<dbReference type="AlphaFoldDB" id="A0A2M8LSI5"/>
<organism evidence="6 7">
    <name type="scientific">Streptomyces carminius</name>
    <dbReference type="NCBI Taxonomy" id="2665496"/>
    <lineage>
        <taxon>Bacteria</taxon>
        <taxon>Bacillati</taxon>
        <taxon>Actinomycetota</taxon>
        <taxon>Actinomycetes</taxon>
        <taxon>Kitasatosporales</taxon>
        <taxon>Streptomycetaceae</taxon>
        <taxon>Streptomyces</taxon>
    </lineage>
</organism>
<dbReference type="Pfam" id="PF00535">
    <property type="entry name" value="Glycos_transf_2"/>
    <property type="match status" value="1"/>
</dbReference>
<gene>
    <name evidence="6" type="ORF">CUT44_24710</name>
</gene>
<evidence type="ECO:0000256" key="1">
    <source>
        <dbReference type="ARBA" id="ARBA00004776"/>
    </source>
</evidence>
<dbReference type="Proteomes" id="UP000230407">
    <property type="component" value="Unassembled WGS sequence"/>
</dbReference>
<protein>
    <submittedName>
        <fullName evidence="6">Glycosyl transferase family 2</fullName>
    </submittedName>
</protein>
<dbReference type="InterPro" id="IPR001173">
    <property type="entry name" value="Glyco_trans_2-like"/>
</dbReference>
<keyword evidence="4 6" id="KW-0808">Transferase</keyword>
<comment type="similarity">
    <text evidence="2">Belongs to the glycosyltransferase 2 family.</text>
</comment>
<reference evidence="6 7" key="1">
    <citation type="submission" date="2017-11" db="EMBL/GenBank/DDBJ databases">
        <title>Streptomyces carmine sp. nov., a novel actinomycete isolated from Sophora alopecuroides in Xinjiang, China.</title>
        <authorList>
            <person name="Wang Y."/>
            <person name="Luo X."/>
            <person name="Wan C."/>
            <person name="Zhang L."/>
        </authorList>
    </citation>
    <scope>NUCLEOTIDE SEQUENCE [LARGE SCALE GENOMIC DNA]</scope>
    <source>
        <strain evidence="6 7">TRM SA0054</strain>
    </source>
</reference>
<evidence type="ECO:0000313" key="7">
    <source>
        <dbReference type="Proteomes" id="UP000230407"/>
    </source>
</evidence>